<evidence type="ECO:0000313" key="8">
    <source>
        <dbReference type="Proteomes" id="UP001642484"/>
    </source>
</evidence>
<keyword evidence="2 5" id="KW-0812">Transmembrane</keyword>
<sequence length="1197" mass="134908">MERLSLARPSTQHFRQNTCPHGAMVTEKRPLLNPSQGEAASEKPKDGVQLGIYLSWVKTELDNENACLELPFTLLVLISFSVFALLHLRQHETYVVEGFWKHDIEQNANFAWAQNFGHKSVYDVNSIPDFWSWLRLGFLPLAARQTWPFSEDWPSNLSNVTLPRNYTLNYGLEWDEPWGQANLPVRDEVKGFNRIVAGIRLRQERADGSWESCKVPQAVAPEKVKAWLGKPCMPADPSYELTPEAGHAEVFGEPSRVAWLLTQRKSLEELQLMVLDMEDGCSDPNLNESEPYGACCPSCSGGAQTAEGTAQRGPWLDEYTQRVEIGVVSFNQNYGLISLVTVNFFHNRAGLFHKLIHVQSAWSRWLLGNFIDQVVIVMVDVIWVSSLLFMFISEVRELVGVIRSAKYGIYQAVFHDYLNFWNAVDWVSIICAYAVIGTYVRLISETGSTTGTMGRYILEDQNALTTYQSEVWSERVFASVQSVVLAEADFRFTLMFYPIVVVVRLLKSFDAQPRLAVVTKTIYNAWKDLLHFFIVFFCVYFCLGVNSVLVFGQDMESFATLDRGLMSSFRAMFGDWDWPQMQTIGIGRIAAATWMWLFLVVVVVLLLNMMLAILLDSYSAVKSQTSSLATLNTQISEMLRRRRQSANGERVGLAELWKAYLDKFGDERQMLQSTEMVTAEEIMQQVEGIKESQAKRTLGNAKKSWEKSQEAPYTPQIYMEQLKLCGVRLRLLRGKTGEMRKAFGVADHQHLAEAVAHQETTNIVMRTVRENVKSMSKEVEEVLREECSAFEDRQEVICHQQRDFTEVIRQTKEQLTTLNGRIKEVTQYLQQIAASREIVHNVELQTATVNRLRTGMELICSNAMMAANKQSLQVDRVGPGKCKMGCSLPVATGPTFVLWDLEFGRGMQRMCAGRRPGNRNFKAFRLEVMDEHGETLEDIPTAGTEDATNWWACAEPPQSLDDVPEGLLQSAPWTDPYGRPFVTVCDPEHFYFSGLGAERVWGAGMVMANYLSTWEANGLEVVELGAGCGLPGLVLARNGASVTLTDVPWLLQMLEYNVAANFSRSDPLRPYVAPLRWGNSEDVAQVLQAIGRVPDLVMGADLVYRERDFDALLGCIESLAPKRTLLAVQRRDIALEAFMTRLKHRGWFLSSQNIAPRVFLLDVAPTLGRGEGLKGGEAKIKAKRKGFCVVAKCATSS</sequence>
<evidence type="ECO:0000256" key="3">
    <source>
        <dbReference type="ARBA" id="ARBA00022989"/>
    </source>
</evidence>
<dbReference type="Gene3D" id="1.10.287.70">
    <property type="match status" value="1"/>
</dbReference>
<dbReference type="InterPro" id="IPR013122">
    <property type="entry name" value="PKD1_2_channel"/>
</dbReference>
<evidence type="ECO:0000259" key="6">
    <source>
        <dbReference type="Pfam" id="PF08016"/>
    </source>
</evidence>
<dbReference type="InterPro" id="IPR051223">
    <property type="entry name" value="Polycystin"/>
</dbReference>
<dbReference type="Pfam" id="PF08016">
    <property type="entry name" value="PKD_channel"/>
    <property type="match status" value="1"/>
</dbReference>
<protein>
    <recommendedName>
        <fullName evidence="6">Polycystin cation channel PKD1/PKD2 domain-containing protein</fullName>
    </recommendedName>
</protein>
<gene>
    <name evidence="7" type="ORF">CCMP2556_LOCUS29791</name>
</gene>
<dbReference type="InterPro" id="IPR019410">
    <property type="entry name" value="Methyltransf_16"/>
</dbReference>
<dbReference type="InterPro" id="IPR029063">
    <property type="entry name" value="SAM-dependent_MTases_sf"/>
</dbReference>
<evidence type="ECO:0000256" key="1">
    <source>
        <dbReference type="ARBA" id="ARBA00004141"/>
    </source>
</evidence>
<dbReference type="Proteomes" id="UP001642484">
    <property type="component" value="Unassembled WGS sequence"/>
</dbReference>
<keyword evidence="4 5" id="KW-0472">Membrane</keyword>
<feature type="transmembrane region" description="Helical" evidence="5">
    <location>
        <begin position="594"/>
        <end position="615"/>
    </location>
</feature>
<feature type="domain" description="Polycystin cation channel PKD1/PKD2" evidence="6">
    <location>
        <begin position="457"/>
        <end position="621"/>
    </location>
</feature>
<evidence type="ECO:0000256" key="4">
    <source>
        <dbReference type="ARBA" id="ARBA00023136"/>
    </source>
</evidence>
<feature type="transmembrane region" description="Helical" evidence="5">
    <location>
        <begin position="374"/>
        <end position="392"/>
    </location>
</feature>
<comment type="subcellular location">
    <subcellularLocation>
        <location evidence="1">Membrane</location>
        <topology evidence="1">Multi-pass membrane protein</topology>
    </subcellularLocation>
</comment>
<accession>A0ABP0NCH3</accession>
<keyword evidence="8" id="KW-1185">Reference proteome</keyword>
<evidence type="ECO:0000313" key="7">
    <source>
        <dbReference type="EMBL" id="CAK9060544.1"/>
    </source>
</evidence>
<feature type="transmembrane region" description="Helical" evidence="5">
    <location>
        <begin position="529"/>
        <end position="551"/>
    </location>
</feature>
<comment type="caution">
    <text evidence="7">The sequence shown here is derived from an EMBL/GenBank/DDBJ whole genome shotgun (WGS) entry which is preliminary data.</text>
</comment>
<dbReference type="Gene3D" id="3.40.50.150">
    <property type="entry name" value="Vaccinia Virus protein VP39"/>
    <property type="match status" value="1"/>
</dbReference>
<dbReference type="PANTHER" id="PTHR10877">
    <property type="entry name" value="POLYCYSTIN FAMILY MEMBER"/>
    <property type="match status" value="1"/>
</dbReference>
<feature type="transmembrane region" description="Helical" evidence="5">
    <location>
        <begin position="423"/>
        <end position="443"/>
    </location>
</feature>
<dbReference type="PANTHER" id="PTHR10877:SF183">
    <property type="entry name" value="AT14535P-RELATED"/>
    <property type="match status" value="1"/>
</dbReference>
<evidence type="ECO:0000256" key="5">
    <source>
        <dbReference type="SAM" id="Phobius"/>
    </source>
</evidence>
<keyword evidence="3 5" id="KW-1133">Transmembrane helix</keyword>
<organism evidence="7 8">
    <name type="scientific">Durusdinium trenchii</name>
    <dbReference type="NCBI Taxonomy" id="1381693"/>
    <lineage>
        <taxon>Eukaryota</taxon>
        <taxon>Sar</taxon>
        <taxon>Alveolata</taxon>
        <taxon>Dinophyceae</taxon>
        <taxon>Suessiales</taxon>
        <taxon>Symbiodiniaceae</taxon>
        <taxon>Durusdinium</taxon>
    </lineage>
</organism>
<dbReference type="Pfam" id="PF10294">
    <property type="entry name" value="Methyltransf_16"/>
    <property type="match status" value="1"/>
</dbReference>
<reference evidence="7 8" key="1">
    <citation type="submission" date="2024-02" db="EMBL/GenBank/DDBJ databases">
        <authorList>
            <person name="Chen Y."/>
            <person name="Shah S."/>
            <person name="Dougan E. K."/>
            <person name="Thang M."/>
            <person name="Chan C."/>
        </authorList>
    </citation>
    <scope>NUCLEOTIDE SEQUENCE [LARGE SCALE GENOMIC DNA]</scope>
</reference>
<name>A0ABP0NCH3_9DINO</name>
<dbReference type="SUPFAM" id="SSF53335">
    <property type="entry name" value="S-adenosyl-L-methionine-dependent methyltransferases"/>
    <property type="match status" value="1"/>
</dbReference>
<dbReference type="EMBL" id="CAXAMN010021529">
    <property type="protein sequence ID" value="CAK9060544.1"/>
    <property type="molecule type" value="Genomic_DNA"/>
</dbReference>
<proteinExistence type="predicted"/>
<evidence type="ECO:0000256" key="2">
    <source>
        <dbReference type="ARBA" id="ARBA00022692"/>
    </source>
</evidence>